<dbReference type="GO" id="GO:0016887">
    <property type="term" value="F:ATP hydrolysis activity"/>
    <property type="evidence" value="ECO:0007669"/>
    <property type="project" value="InterPro"/>
</dbReference>
<comment type="caution">
    <text evidence="10">The sequence shown here is derived from an EMBL/GenBank/DDBJ whole genome shotgun (WGS) entry which is preliminary data.</text>
</comment>
<keyword evidence="3" id="KW-0963">Cytoplasm</keyword>
<dbReference type="Proteomes" id="UP000292919">
    <property type="component" value="Unassembled WGS sequence"/>
</dbReference>
<protein>
    <submittedName>
        <fullName evidence="10">FliI/YscN family ATPase</fullName>
    </submittedName>
</protein>
<evidence type="ECO:0000256" key="1">
    <source>
        <dbReference type="ARBA" id="ARBA00004496"/>
    </source>
</evidence>
<dbReference type="InterPro" id="IPR050053">
    <property type="entry name" value="ATPase_alpha/beta_chains"/>
</dbReference>
<evidence type="ECO:0000256" key="7">
    <source>
        <dbReference type="ARBA" id="ARBA00022967"/>
    </source>
</evidence>
<dbReference type="GO" id="GO:0005524">
    <property type="term" value="F:ATP binding"/>
    <property type="evidence" value="ECO:0007669"/>
    <property type="project" value="UniProtKB-KW"/>
</dbReference>
<dbReference type="CDD" id="cd18117">
    <property type="entry name" value="ATP-synt_flagellum-secretory_path_III_N"/>
    <property type="match status" value="1"/>
</dbReference>
<dbReference type="GO" id="GO:0005737">
    <property type="term" value="C:cytoplasm"/>
    <property type="evidence" value="ECO:0007669"/>
    <property type="project" value="UniProtKB-SubCell"/>
</dbReference>
<dbReference type="FunFam" id="3.40.50.12240:FF:000002">
    <property type="entry name" value="Flagellum-specific ATP synthase FliI"/>
    <property type="match status" value="1"/>
</dbReference>
<dbReference type="NCBIfam" id="TIGR01026">
    <property type="entry name" value="fliI_yscN"/>
    <property type="match status" value="1"/>
</dbReference>
<comment type="subcellular location">
    <subcellularLocation>
        <location evidence="1">Cytoplasm</location>
    </subcellularLocation>
</comment>
<gene>
    <name evidence="10" type="ORF">EB812_06995</name>
</gene>
<dbReference type="Gene3D" id="3.40.50.12240">
    <property type="match status" value="2"/>
</dbReference>
<dbReference type="PANTHER" id="PTHR15184">
    <property type="entry name" value="ATP SYNTHASE"/>
    <property type="match status" value="1"/>
</dbReference>
<evidence type="ECO:0000256" key="4">
    <source>
        <dbReference type="ARBA" id="ARBA00022741"/>
    </source>
</evidence>
<reference evidence="10 11" key="1">
    <citation type="submission" date="2018-12" db="EMBL/GenBank/DDBJ databases">
        <title>First genome draft of Desulfovibrio legallis sp. nov.</title>
        <authorList>
            <person name="Ben Dhia O."/>
            <person name="Najjari A."/>
            <person name="Ferjani R."/>
            <person name="Fhoula I."/>
            <person name="Fardeau M.-L."/>
            <person name="Boudabbous A."/>
            <person name="Ouzari H.I."/>
        </authorList>
    </citation>
    <scope>NUCLEOTIDE SEQUENCE [LARGE SCALE GENOMIC DNA]</scope>
    <source>
        <strain evidence="10 11">H1T</strain>
    </source>
</reference>
<keyword evidence="6" id="KW-0653">Protein transport</keyword>
<dbReference type="InterPro" id="IPR040627">
    <property type="entry name" value="T3SS_ATPase_C"/>
</dbReference>
<keyword evidence="11" id="KW-1185">Reference proteome</keyword>
<dbReference type="PANTHER" id="PTHR15184:SF9">
    <property type="entry name" value="SPI-1 TYPE 3 SECRETION SYSTEM ATPASE"/>
    <property type="match status" value="1"/>
</dbReference>
<dbReference type="SUPFAM" id="SSF52540">
    <property type="entry name" value="P-loop containing nucleoside triphosphate hydrolases"/>
    <property type="match status" value="1"/>
</dbReference>
<dbReference type="GO" id="GO:0030257">
    <property type="term" value="C:type III protein secretion system complex"/>
    <property type="evidence" value="ECO:0007669"/>
    <property type="project" value="InterPro"/>
</dbReference>
<dbReference type="Pfam" id="PF00006">
    <property type="entry name" value="ATP-synt_ab"/>
    <property type="match status" value="1"/>
</dbReference>
<comment type="catalytic activity">
    <reaction evidence="8">
        <text>ATP + H2O + cellular proteinSide 1 = ADP + phosphate + cellular proteinSide 2.</text>
        <dbReference type="EC" id="7.4.2.8"/>
    </reaction>
</comment>
<dbReference type="CDD" id="cd01136">
    <property type="entry name" value="ATPase_flagellum-secretory_path_III"/>
    <property type="match status" value="1"/>
</dbReference>
<evidence type="ECO:0000256" key="2">
    <source>
        <dbReference type="ARBA" id="ARBA00022448"/>
    </source>
</evidence>
<evidence type="ECO:0000259" key="9">
    <source>
        <dbReference type="SMART" id="SM00382"/>
    </source>
</evidence>
<evidence type="ECO:0000313" key="10">
    <source>
        <dbReference type="EMBL" id="TBH79651.1"/>
    </source>
</evidence>
<dbReference type="SMART" id="SM00382">
    <property type="entry name" value="AAA"/>
    <property type="match status" value="1"/>
</dbReference>
<dbReference type="InterPro" id="IPR000194">
    <property type="entry name" value="ATPase_F1/V1/A1_a/bsu_nucl-bd"/>
</dbReference>
<dbReference type="RefSeq" id="WP_130957963.1">
    <property type="nucleotide sequence ID" value="NZ_JBHSHA010000008.1"/>
</dbReference>
<dbReference type="InterPro" id="IPR003593">
    <property type="entry name" value="AAA+_ATPase"/>
</dbReference>
<evidence type="ECO:0000256" key="8">
    <source>
        <dbReference type="ARBA" id="ARBA00034006"/>
    </source>
</evidence>
<dbReference type="GO" id="GO:0008564">
    <property type="term" value="F:protein-exporting ATPase activity"/>
    <property type="evidence" value="ECO:0007669"/>
    <property type="project" value="UniProtKB-EC"/>
</dbReference>
<keyword evidence="2" id="KW-0813">Transport</keyword>
<dbReference type="Pfam" id="PF02874">
    <property type="entry name" value="ATP-synt_ab_N"/>
    <property type="match status" value="1"/>
</dbReference>
<dbReference type="PROSITE" id="PS00152">
    <property type="entry name" value="ATPASE_ALPHA_BETA"/>
    <property type="match status" value="1"/>
</dbReference>
<dbReference type="InterPro" id="IPR020003">
    <property type="entry name" value="ATPase_a/bsu_AS"/>
</dbReference>
<evidence type="ECO:0000256" key="6">
    <source>
        <dbReference type="ARBA" id="ARBA00022927"/>
    </source>
</evidence>
<name>A0A6H3F4X9_9BACT</name>
<keyword evidence="5" id="KW-0067">ATP-binding</keyword>
<proteinExistence type="predicted"/>
<organism evidence="10 11">
    <name type="scientific">Desulfovibrio legallii</name>
    <dbReference type="NCBI Taxonomy" id="571438"/>
    <lineage>
        <taxon>Bacteria</taxon>
        <taxon>Pseudomonadati</taxon>
        <taxon>Thermodesulfobacteriota</taxon>
        <taxon>Desulfovibrionia</taxon>
        <taxon>Desulfovibrionales</taxon>
        <taxon>Desulfovibrionaceae</taxon>
        <taxon>Desulfovibrio</taxon>
    </lineage>
</organism>
<dbReference type="InterPro" id="IPR004100">
    <property type="entry name" value="ATPase_F1/V1/A1_a/bsu_N"/>
</dbReference>
<keyword evidence="4" id="KW-0547">Nucleotide-binding</keyword>
<dbReference type="GO" id="GO:0030254">
    <property type="term" value="P:protein secretion by the type III secretion system"/>
    <property type="evidence" value="ECO:0007669"/>
    <property type="project" value="InterPro"/>
</dbReference>
<accession>A0A6H3F4X9</accession>
<dbReference type="InterPro" id="IPR005714">
    <property type="entry name" value="ATPase_T3SS_FliI/YscN"/>
</dbReference>
<evidence type="ECO:0000313" key="11">
    <source>
        <dbReference type="Proteomes" id="UP000292919"/>
    </source>
</evidence>
<keyword evidence="7" id="KW-1278">Translocase</keyword>
<evidence type="ECO:0000256" key="3">
    <source>
        <dbReference type="ARBA" id="ARBA00022490"/>
    </source>
</evidence>
<dbReference type="EMBL" id="SIXC01000007">
    <property type="protein sequence ID" value="TBH79651.1"/>
    <property type="molecule type" value="Genomic_DNA"/>
</dbReference>
<dbReference type="GO" id="GO:0046933">
    <property type="term" value="F:proton-transporting ATP synthase activity, rotational mechanism"/>
    <property type="evidence" value="ECO:0007669"/>
    <property type="project" value="TreeGrafter"/>
</dbReference>
<feature type="domain" description="AAA+ ATPase" evidence="9">
    <location>
        <begin position="199"/>
        <end position="380"/>
    </location>
</feature>
<dbReference type="Pfam" id="PF18269">
    <property type="entry name" value="T3SS_ATPase_C"/>
    <property type="match status" value="1"/>
</dbReference>
<sequence>MKLDPQACAKLLRAGDPVRLYGKVNKVVGLVAEGSGLRAPLGAVCHMLPDDGEESGIAAEVVGFRDGNLLFMPYGDMRGIRPGSRIRNTSLPPVFPVGPDLLGRAFDAFGTPLDAGPPVSAEIYTSPLPVGEAARADFSRQMEEQRPFAPTWAAEARQNWQPELAPIYTDPPSPLQRPRITDILDVGVRSVNSLLTLGKGQRVGIMAGSGVGKSTLMGMMARYTRADVNVIALIGERGREVVEFMERDLGPAGMARSVLVIATSDQSPLVRMRAAYAATAVAEYFRDKGMDVLLMMDSVTRFAMAAREVGLAVGEPPTTKGYTPSVFAQLPKLLERAGRSASGTITGIYTVLVDGDDFTEPIADAVRSILDGHIVLTRDLADQGHFPAIDVLRSISRLRSDICQRQDVQAGRVVTRHMSTFRRVEDMVNIGAYAKGSNPEIDAAIVKMPAINAFLQQDVGDPQNLEQSMALLRALADMPASPVPVAEA</sequence>
<dbReference type="AlphaFoldDB" id="A0A6H3F4X9"/>
<evidence type="ECO:0000256" key="5">
    <source>
        <dbReference type="ARBA" id="ARBA00022840"/>
    </source>
</evidence>
<dbReference type="InterPro" id="IPR027417">
    <property type="entry name" value="P-loop_NTPase"/>
</dbReference>